<dbReference type="Proteomes" id="UP001297600">
    <property type="component" value="Unassembled WGS sequence"/>
</dbReference>
<evidence type="ECO:0008006" key="3">
    <source>
        <dbReference type="Google" id="ProtNLM"/>
    </source>
</evidence>
<dbReference type="PROSITE" id="PS51257">
    <property type="entry name" value="PROKAR_LIPOPROTEIN"/>
    <property type="match status" value="1"/>
</dbReference>
<organism evidence="1 2">
    <name type="scientific">Mesosutterella porci</name>
    <dbReference type="NCBI Taxonomy" id="2915351"/>
    <lineage>
        <taxon>Bacteria</taxon>
        <taxon>Pseudomonadati</taxon>
        <taxon>Pseudomonadota</taxon>
        <taxon>Betaproteobacteria</taxon>
        <taxon>Burkholderiales</taxon>
        <taxon>Sutterellaceae</taxon>
        <taxon>Mesosutterella</taxon>
    </lineage>
</organism>
<keyword evidence="2" id="KW-1185">Reference proteome</keyword>
<dbReference type="EMBL" id="JAKNCT010000009">
    <property type="protein sequence ID" value="MCG5031453.1"/>
    <property type="molecule type" value="Genomic_DNA"/>
</dbReference>
<gene>
    <name evidence="1" type="ORF">MAF45_08370</name>
</gene>
<evidence type="ECO:0000313" key="2">
    <source>
        <dbReference type="Proteomes" id="UP001297600"/>
    </source>
</evidence>
<evidence type="ECO:0000313" key="1">
    <source>
        <dbReference type="EMBL" id="MCG5031453.1"/>
    </source>
</evidence>
<dbReference type="RefSeq" id="WP_237979184.1">
    <property type="nucleotide sequence ID" value="NZ_JAKNCT010000009.1"/>
</dbReference>
<proteinExistence type="predicted"/>
<comment type="caution">
    <text evidence="1">The sequence shown here is derived from an EMBL/GenBank/DDBJ whole genome shotgun (WGS) entry which is preliminary data.</text>
</comment>
<accession>A0ABS9MS43</accession>
<name>A0ABS9MS43_9BURK</name>
<protein>
    <recommendedName>
        <fullName evidence="3">Lipoprotein</fullName>
    </recommendedName>
</protein>
<reference evidence="1 2" key="1">
    <citation type="submission" date="2022-02" db="EMBL/GenBank/DDBJ databases">
        <title>Mesosutterella porci, a novel member of the family Sutterellaceae from pig feces.</title>
        <authorList>
            <person name="Wylensek D."/>
            <person name="Clavel T."/>
        </authorList>
    </citation>
    <scope>NUCLEOTIDE SEQUENCE [LARGE SCALE GENOMIC DNA]</scope>
    <source>
        <strain evidence="2">oilRF-744-wt-GAM-9</strain>
    </source>
</reference>
<sequence length="220" mass="24252">MPLRELCAAAAAAALITGCSTTPPVNHYVQPSQGQTAFVRVGGEGQIAVKEVTQDDADFCFSWEPERNQVLYYLEGVTKSAPASLPYQGRSLGMPASSATRRYPDKNRWAEIKVPADREIEIQYSLPYERIPGSAPKVKLGPDDEMPKDLGGICRTGFRFTPKAGASYEFAFSWGGIKGDRTCGAVITELPGESIVRVRRLQECHRINYDNLLQFNLNGY</sequence>